<evidence type="ECO:0000256" key="1">
    <source>
        <dbReference type="ARBA" id="ARBA00005329"/>
    </source>
</evidence>
<organism evidence="11 12">
    <name type="scientific">Phreatobacter oligotrophus</name>
    <dbReference type="NCBI Taxonomy" id="1122261"/>
    <lineage>
        <taxon>Bacteria</taxon>
        <taxon>Pseudomonadati</taxon>
        <taxon>Pseudomonadota</taxon>
        <taxon>Alphaproteobacteria</taxon>
        <taxon>Hyphomicrobiales</taxon>
        <taxon>Phreatobacteraceae</taxon>
        <taxon>Phreatobacter</taxon>
    </lineage>
</organism>
<gene>
    <name evidence="11" type="ORF">C8P69_109190</name>
</gene>
<dbReference type="InterPro" id="IPR024168">
    <property type="entry name" value="Catalase_SrpA-type_pred"/>
</dbReference>
<dbReference type="InterPro" id="IPR018028">
    <property type="entry name" value="Catalase"/>
</dbReference>
<feature type="chain" id="PRO_5015699847" description="Catalase-related peroxidase" evidence="9">
    <location>
        <begin position="32"/>
        <end position="336"/>
    </location>
</feature>
<keyword evidence="2 7" id="KW-0575">Peroxidase</keyword>
<keyword evidence="6 7" id="KW-0408">Iron</keyword>
<dbReference type="GO" id="GO:0020037">
    <property type="term" value="F:heme binding"/>
    <property type="evidence" value="ECO:0007669"/>
    <property type="project" value="InterPro"/>
</dbReference>
<dbReference type="RefSeq" id="WP_108178989.1">
    <property type="nucleotide sequence ID" value="NZ_PZZL01000009.1"/>
</dbReference>
<keyword evidence="9" id="KW-0732">Signal</keyword>
<evidence type="ECO:0000256" key="7">
    <source>
        <dbReference type="PIRNR" id="PIRNR000296"/>
    </source>
</evidence>
<dbReference type="PROSITE" id="PS51402">
    <property type="entry name" value="CATALASE_3"/>
    <property type="match status" value="1"/>
</dbReference>
<comment type="similarity">
    <text evidence="1 7">Belongs to the catalase family.</text>
</comment>
<evidence type="ECO:0000256" key="6">
    <source>
        <dbReference type="ARBA" id="ARBA00023004"/>
    </source>
</evidence>
<dbReference type="PANTHER" id="PTHR11465">
    <property type="entry name" value="CATALASE"/>
    <property type="match status" value="1"/>
</dbReference>
<comment type="cofactor">
    <cofactor evidence="7">
        <name>heme</name>
        <dbReference type="ChEBI" id="CHEBI:30413"/>
    </cofactor>
</comment>
<evidence type="ECO:0000256" key="5">
    <source>
        <dbReference type="ARBA" id="ARBA00023002"/>
    </source>
</evidence>
<evidence type="ECO:0000259" key="10">
    <source>
        <dbReference type="SMART" id="SM01060"/>
    </source>
</evidence>
<comment type="caution">
    <text evidence="11">The sequence shown here is derived from an EMBL/GenBank/DDBJ whole genome shotgun (WGS) entry which is preliminary data.</text>
</comment>
<dbReference type="PIRSF" id="PIRSF000296">
    <property type="entry name" value="SrpA"/>
    <property type="match status" value="1"/>
</dbReference>
<evidence type="ECO:0000256" key="3">
    <source>
        <dbReference type="ARBA" id="ARBA00022617"/>
    </source>
</evidence>
<dbReference type="Gene3D" id="2.40.180.10">
    <property type="entry name" value="Catalase core domain"/>
    <property type="match status" value="1"/>
</dbReference>
<sequence>MSLFPVLNRTPAFLSLVLSAAAIVPFGAASAQDFDPAPIVEIMRANAGPGTHRPSGAKGQCYAAEFVPSAAARDLSKAVIFTRNTPALVRFSVGGGNPNVADGSRGGNRGLSIRIDGDGPGQTEFVMVNAPVNFAKTPAQMLAFLESRRPGANGQPDQDKIRAFNEANPETLAQGRYLASQPIPGSWVGVNYWALHAYTLTNATGARQVVRFRWEPLDGRVDLTDDEARAKPRDFLAAEIAGRLAANRPTGLRMMAIIGRPGDPTNDVTRRWDDEDTRRAVELGVLHVRAATDAARCDSQIFAPTILADGIDGPAEDPMFAVRTPAYAISITKRQN</sequence>
<dbReference type="Proteomes" id="UP000241808">
    <property type="component" value="Unassembled WGS sequence"/>
</dbReference>
<dbReference type="AlphaFoldDB" id="A0A2T4YYW5"/>
<dbReference type="SMART" id="SM01060">
    <property type="entry name" value="Catalase"/>
    <property type="match status" value="1"/>
</dbReference>
<dbReference type="InterPro" id="IPR011614">
    <property type="entry name" value="Catalase_core"/>
</dbReference>
<dbReference type="InterPro" id="IPR020835">
    <property type="entry name" value="Catalase_sf"/>
</dbReference>
<dbReference type="GO" id="GO:0046872">
    <property type="term" value="F:metal ion binding"/>
    <property type="evidence" value="ECO:0007669"/>
    <property type="project" value="UniProtKB-KW"/>
</dbReference>
<evidence type="ECO:0000313" key="12">
    <source>
        <dbReference type="Proteomes" id="UP000241808"/>
    </source>
</evidence>
<evidence type="ECO:0000256" key="8">
    <source>
        <dbReference type="PIRSR" id="PIRSR000296-2"/>
    </source>
</evidence>
<evidence type="ECO:0000256" key="9">
    <source>
        <dbReference type="SAM" id="SignalP"/>
    </source>
</evidence>
<name>A0A2T4YYW5_9HYPH</name>
<dbReference type="SUPFAM" id="SSF56634">
    <property type="entry name" value="Heme-dependent catalase-like"/>
    <property type="match status" value="1"/>
</dbReference>
<feature type="signal peptide" evidence="9">
    <location>
        <begin position="1"/>
        <end position="31"/>
    </location>
</feature>
<dbReference type="GO" id="GO:0042542">
    <property type="term" value="P:response to hydrogen peroxide"/>
    <property type="evidence" value="ECO:0007669"/>
    <property type="project" value="TreeGrafter"/>
</dbReference>
<dbReference type="GO" id="GO:0004096">
    <property type="term" value="F:catalase activity"/>
    <property type="evidence" value="ECO:0007669"/>
    <property type="project" value="InterPro"/>
</dbReference>
<comment type="function">
    <text evidence="7">Has an organic peroxide-dependent peroxidase activity.</text>
</comment>
<dbReference type="Gene3D" id="1.20.1280.120">
    <property type="match status" value="1"/>
</dbReference>
<feature type="binding site" description="axial binding residue" evidence="8">
    <location>
        <position position="327"/>
    </location>
    <ligand>
        <name>heme</name>
        <dbReference type="ChEBI" id="CHEBI:30413"/>
    </ligand>
    <ligandPart>
        <name>Fe</name>
        <dbReference type="ChEBI" id="CHEBI:18248"/>
    </ligandPart>
</feature>
<keyword evidence="3 7" id="KW-0349">Heme</keyword>
<dbReference type="Pfam" id="PF00199">
    <property type="entry name" value="Catalase"/>
    <property type="match status" value="1"/>
</dbReference>
<dbReference type="OrthoDB" id="255727at2"/>
<evidence type="ECO:0000256" key="4">
    <source>
        <dbReference type="ARBA" id="ARBA00022723"/>
    </source>
</evidence>
<reference evidence="11 12" key="1">
    <citation type="submission" date="2018-04" db="EMBL/GenBank/DDBJ databases">
        <title>Genomic Encyclopedia of Archaeal and Bacterial Type Strains, Phase II (KMG-II): from individual species to whole genera.</title>
        <authorList>
            <person name="Goeker M."/>
        </authorList>
    </citation>
    <scope>NUCLEOTIDE SEQUENCE [LARGE SCALE GENOMIC DNA]</scope>
    <source>
        <strain evidence="11 12">DSM 25521</strain>
    </source>
</reference>
<keyword evidence="5 7" id="KW-0560">Oxidoreductase</keyword>
<protein>
    <recommendedName>
        <fullName evidence="7">Catalase-related peroxidase</fullName>
        <ecNumber evidence="7">1.11.1.-</ecNumber>
    </recommendedName>
</protein>
<dbReference type="EC" id="1.11.1.-" evidence="7"/>
<dbReference type="PANTHER" id="PTHR11465:SF9">
    <property type="entry name" value="CATALASE"/>
    <property type="match status" value="1"/>
</dbReference>
<feature type="domain" description="Catalase core" evidence="10">
    <location>
        <begin position="7"/>
        <end position="336"/>
    </location>
</feature>
<dbReference type="GO" id="GO:0042744">
    <property type="term" value="P:hydrogen peroxide catabolic process"/>
    <property type="evidence" value="ECO:0007669"/>
    <property type="project" value="TreeGrafter"/>
</dbReference>
<dbReference type="EMBL" id="PZZL01000009">
    <property type="protein sequence ID" value="PTM51902.1"/>
    <property type="molecule type" value="Genomic_DNA"/>
</dbReference>
<proteinExistence type="inferred from homology"/>
<accession>A0A2T4YYW5</accession>
<dbReference type="GO" id="GO:0005737">
    <property type="term" value="C:cytoplasm"/>
    <property type="evidence" value="ECO:0007669"/>
    <property type="project" value="TreeGrafter"/>
</dbReference>
<keyword evidence="4 7" id="KW-0479">Metal-binding</keyword>
<evidence type="ECO:0000313" key="11">
    <source>
        <dbReference type="EMBL" id="PTM51902.1"/>
    </source>
</evidence>
<keyword evidence="12" id="KW-1185">Reference proteome</keyword>
<evidence type="ECO:0000256" key="2">
    <source>
        <dbReference type="ARBA" id="ARBA00022559"/>
    </source>
</evidence>